<evidence type="ECO:0000313" key="3">
    <source>
        <dbReference type="Proteomes" id="UP000228687"/>
    </source>
</evidence>
<gene>
    <name evidence="2" type="ORF">COT23_00490</name>
</gene>
<name>A0A2H0YYI9_9BACT</name>
<organism evidence="2 3">
    <name type="scientific">Candidatus Kaiserbacteria bacterium CG08_land_8_20_14_0_20_50_21</name>
    <dbReference type="NCBI Taxonomy" id="1974604"/>
    <lineage>
        <taxon>Bacteria</taxon>
        <taxon>Candidatus Kaiseribacteriota</taxon>
    </lineage>
</organism>
<dbReference type="EMBL" id="PEXT01000010">
    <property type="protein sequence ID" value="PIS43561.1"/>
    <property type="molecule type" value="Genomic_DNA"/>
</dbReference>
<feature type="transmembrane region" description="Helical" evidence="1">
    <location>
        <begin position="21"/>
        <end position="40"/>
    </location>
</feature>
<reference evidence="3" key="1">
    <citation type="submission" date="2017-09" db="EMBL/GenBank/DDBJ databases">
        <title>Depth-based differentiation of microbial function through sediment-hosted aquifers and enrichment of novel symbionts in the deep terrestrial subsurface.</title>
        <authorList>
            <person name="Probst A.J."/>
            <person name="Ladd B."/>
            <person name="Jarett J.K."/>
            <person name="Geller-Mcgrath D.E."/>
            <person name="Sieber C.M.K."/>
            <person name="Emerson J.B."/>
            <person name="Anantharaman K."/>
            <person name="Thomas B.C."/>
            <person name="Malmstrom R."/>
            <person name="Stieglmeier M."/>
            <person name="Klingl A."/>
            <person name="Woyke T."/>
            <person name="Ryan C.M."/>
            <person name="Banfield J.F."/>
        </authorList>
    </citation>
    <scope>NUCLEOTIDE SEQUENCE [LARGE SCALE GENOMIC DNA]</scope>
</reference>
<evidence type="ECO:0000256" key="1">
    <source>
        <dbReference type="SAM" id="Phobius"/>
    </source>
</evidence>
<keyword evidence="1" id="KW-1133">Transmembrane helix</keyword>
<dbReference type="Proteomes" id="UP000228687">
    <property type="component" value="Unassembled WGS sequence"/>
</dbReference>
<keyword evidence="1" id="KW-0472">Membrane</keyword>
<sequence>MQTNIEKNVMRRIFLIRMLRYVFSGFTVGCFVLVVALFGLGREVWVARIFQNTPANLADLPRFYIAAFDHTRLTVQALILLTIASFIYLARAIVRIFSTAFFNSLRVSP</sequence>
<comment type="caution">
    <text evidence="2">The sequence shown here is derived from an EMBL/GenBank/DDBJ whole genome shotgun (WGS) entry which is preliminary data.</text>
</comment>
<accession>A0A2H0YYI9</accession>
<keyword evidence="1" id="KW-0812">Transmembrane</keyword>
<dbReference type="AlphaFoldDB" id="A0A2H0YYI9"/>
<feature type="transmembrane region" description="Helical" evidence="1">
    <location>
        <begin position="73"/>
        <end position="94"/>
    </location>
</feature>
<evidence type="ECO:0000313" key="2">
    <source>
        <dbReference type="EMBL" id="PIS43561.1"/>
    </source>
</evidence>
<protein>
    <submittedName>
        <fullName evidence="2">Uncharacterized protein</fullName>
    </submittedName>
</protein>
<proteinExistence type="predicted"/>